<dbReference type="GO" id="GO:0016887">
    <property type="term" value="F:ATP hydrolysis activity"/>
    <property type="evidence" value="ECO:0007669"/>
    <property type="project" value="InterPro"/>
</dbReference>
<dbReference type="Gene3D" id="3.40.50.300">
    <property type="entry name" value="P-loop containing nucleotide triphosphate hydrolases"/>
    <property type="match status" value="1"/>
</dbReference>
<dbReference type="PANTHER" id="PTHR43875">
    <property type="entry name" value="MALTODEXTRIN IMPORT ATP-BINDING PROTEIN MSMX"/>
    <property type="match status" value="1"/>
</dbReference>
<evidence type="ECO:0000256" key="1">
    <source>
        <dbReference type="ARBA" id="ARBA00022448"/>
    </source>
</evidence>
<dbReference type="InterPro" id="IPR047641">
    <property type="entry name" value="ABC_transpr_MalK/UgpC-like"/>
</dbReference>
<dbReference type="FunFam" id="3.40.50.300:FF:000042">
    <property type="entry name" value="Maltose/maltodextrin ABC transporter, ATP-binding protein"/>
    <property type="match status" value="1"/>
</dbReference>
<evidence type="ECO:0000259" key="7">
    <source>
        <dbReference type="PROSITE" id="PS50893"/>
    </source>
</evidence>
<organism evidence="8 9">
    <name type="scientific">Actinomadura citrea</name>
    <dbReference type="NCBI Taxonomy" id="46158"/>
    <lineage>
        <taxon>Bacteria</taxon>
        <taxon>Bacillati</taxon>
        <taxon>Actinomycetota</taxon>
        <taxon>Actinomycetes</taxon>
        <taxon>Streptosporangiales</taxon>
        <taxon>Thermomonosporaceae</taxon>
        <taxon>Actinomadura</taxon>
    </lineage>
</organism>
<dbReference type="Gene3D" id="2.40.50.100">
    <property type="match status" value="1"/>
</dbReference>
<keyword evidence="5" id="KW-1278">Translocase</keyword>
<dbReference type="CDD" id="cd03301">
    <property type="entry name" value="ABC_MalK_N"/>
    <property type="match status" value="1"/>
</dbReference>
<evidence type="ECO:0000313" key="8">
    <source>
        <dbReference type="EMBL" id="NYE10327.1"/>
    </source>
</evidence>
<keyword evidence="3" id="KW-0547">Nucleotide-binding</keyword>
<dbReference type="GO" id="GO:0055052">
    <property type="term" value="C:ATP-binding cassette (ABC) transporter complex, substrate-binding subunit-containing"/>
    <property type="evidence" value="ECO:0007669"/>
    <property type="project" value="TreeGrafter"/>
</dbReference>
<evidence type="ECO:0000256" key="6">
    <source>
        <dbReference type="ARBA" id="ARBA00023136"/>
    </source>
</evidence>
<sequence>MAAITMKNIVKRYGDGFPAVNDVSLDVRDGEFMILVGPSGCGKSTLLRMIVGLEDITSGEMLIGDRVVNKIAPRQRNLSMVFQNYALYPHLSVFENIAFPLRLAKVAGDEVRRRVGETAELLELTEHLDRKPANLSGGQRQRVAMGRAIVRQADAFLFDEPLSNLDAKLRGQMRTEISRLQRRLGVTTVYVTHDQTEAMTLGDRVAVLRRGDLQQVGSPRELYEEPVNLFVAGFIGSPSMNFLPASVDRSDDGVFLETPLGRFELRDARKAAAIGDRSVVLVGIRPEHFEDASLVGEEKRARGSLVRIRVDVTEWLGNEQYAYIPYEAPEDLTAQLRDLSRELDGDQLRTQAVVALDAASMIAPGREAELWIDTTRAHLFDPATGENLTRDEGRVAQLDRLAEESRAAHREAQREPAAGA</sequence>
<evidence type="ECO:0000313" key="9">
    <source>
        <dbReference type="Proteomes" id="UP000591272"/>
    </source>
</evidence>
<keyword evidence="1" id="KW-0813">Transport</keyword>
<evidence type="ECO:0000256" key="3">
    <source>
        <dbReference type="ARBA" id="ARBA00022741"/>
    </source>
</evidence>
<keyword evidence="2" id="KW-1003">Cell membrane</keyword>
<dbReference type="GO" id="GO:0140359">
    <property type="term" value="F:ABC-type transporter activity"/>
    <property type="evidence" value="ECO:0007669"/>
    <property type="project" value="InterPro"/>
</dbReference>
<dbReference type="AlphaFoldDB" id="A0A7Y9K961"/>
<dbReference type="InterPro" id="IPR008995">
    <property type="entry name" value="Mo/tungstate-bd_C_term_dom"/>
</dbReference>
<keyword evidence="8" id="KW-0762">Sugar transport</keyword>
<dbReference type="PROSITE" id="PS00211">
    <property type="entry name" value="ABC_TRANSPORTER_1"/>
    <property type="match status" value="1"/>
</dbReference>
<evidence type="ECO:0000256" key="2">
    <source>
        <dbReference type="ARBA" id="ARBA00022475"/>
    </source>
</evidence>
<comment type="caution">
    <text evidence="8">The sequence shown here is derived from an EMBL/GenBank/DDBJ whole genome shotgun (WGS) entry which is preliminary data.</text>
</comment>
<dbReference type="NCBIfam" id="NF008653">
    <property type="entry name" value="PRK11650.1"/>
    <property type="match status" value="1"/>
</dbReference>
<dbReference type="Pfam" id="PF17912">
    <property type="entry name" value="OB_MalK"/>
    <property type="match status" value="1"/>
</dbReference>
<evidence type="ECO:0000256" key="5">
    <source>
        <dbReference type="ARBA" id="ARBA00022967"/>
    </source>
</evidence>
<accession>A0A7Y9K961</accession>
<dbReference type="GO" id="GO:0005524">
    <property type="term" value="F:ATP binding"/>
    <property type="evidence" value="ECO:0007669"/>
    <property type="project" value="UniProtKB-KW"/>
</dbReference>
<feature type="domain" description="ABC transporter" evidence="7">
    <location>
        <begin position="4"/>
        <end position="235"/>
    </location>
</feature>
<dbReference type="PROSITE" id="PS50893">
    <property type="entry name" value="ABC_TRANSPORTER_2"/>
    <property type="match status" value="1"/>
</dbReference>
<dbReference type="RefSeq" id="WP_179831857.1">
    <property type="nucleotide sequence ID" value="NZ_BMRD01000005.1"/>
</dbReference>
<dbReference type="InterPro" id="IPR003439">
    <property type="entry name" value="ABC_transporter-like_ATP-bd"/>
</dbReference>
<name>A0A7Y9K961_9ACTN</name>
<dbReference type="PANTHER" id="PTHR43875:SF15">
    <property type="entry name" value="TREHALOSE IMPORT ATP-BINDING PROTEIN SUGC"/>
    <property type="match status" value="1"/>
</dbReference>
<reference evidence="8 9" key="1">
    <citation type="submission" date="2020-07" db="EMBL/GenBank/DDBJ databases">
        <title>Sequencing the genomes of 1000 actinobacteria strains.</title>
        <authorList>
            <person name="Klenk H.-P."/>
        </authorList>
    </citation>
    <scope>NUCLEOTIDE SEQUENCE [LARGE SCALE GENOMIC DNA]</scope>
    <source>
        <strain evidence="8 9">DSM 43461</strain>
    </source>
</reference>
<dbReference type="InterPro" id="IPR027417">
    <property type="entry name" value="P-loop_NTPase"/>
</dbReference>
<keyword evidence="6" id="KW-0472">Membrane</keyword>
<keyword evidence="4 8" id="KW-0067">ATP-binding</keyword>
<protein>
    <submittedName>
        <fullName evidence="8">Multiple sugar transport system ATP-binding protein</fullName>
    </submittedName>
</protein>
<gene>
    <name evidence="8" type="ORF">BJ999_000623</name>
</gene>
<dbReference type="EMBL" id="JACCBT010000001">
    <property type="protein sequence ID" value="NYE10327.1"/>
    <property type="molecule type" value="Genomic_DNA"/>
</dbReference>
<dbReference type="InterPro" id="IPR003593">
    <property type="entry name" value="AAA+_ATPase"/>
</dbReference>
<dbReference type="InterPro" id="IPR015855">
    <property type="entry name" value="ABC_transpr_MalK-like"/>
</dbReference>
<dbReference type="SMART" id="SM00382">
    <property type="entry name" value="AAA"/>
    <property type="match status" value="1"/>
</dbReference>
<keyword evidence="9" id="KW-1185">Reference proteome</keyword>
<dbReference type="InterPro" id="IPR017871">
    <property type="entry name" value="ABC_transporter-like_CS"/>
</dbReference>
<evidence type="ECO:0000256" key="4">
    <source>
        <dbReference type="ARBA" id="ARBA00022840"/>
    </source>
</evidence>
<dbReference type="SUPFAM" id="SSF50331">
    <property type="entry name" value="MOP-like"/>
    <property type="match status" value="1"/>
</dbReference>
<dbReference type="InterPro" id="IPR040582">
    <property type="entry name" value="OB_MalK-like"/>
</dbReference>
<dbReference type="Proteomes" id="UP000591272">
    <property type="component" value="Unassembled WGS sequence"/>
</dbReference>
<dbReference type="Pfam" id="PF00005">
    <property type="entry name" value="ABC_tran"/>
    <property type="match status" value="1"/>
</dbReference>
<dbReference type="GO" id="GO:0008643">
    <property type="term" value="P:carbohydrate transport"/>
    <property type="evidence" value="ECO:0007669"/>
    <property type="project" value="InterPro"/>
</dbReference>
<proteinExistence type="predicted"/>
<dbReference type="SUPFAM" id="SSF52540">
    <property type="entry name" value="P-loop containing nucleoside triphosphate hydrolases"/>
    <property type="match status" value="1"/>
</dbReference>